<dbReference type="GO" id="GO:0005886">
    <property type="term" value="C:plasma membrane"/>
    <property type="evidence" value="ECO:0007669"/>
    <property type="project" value="UniProtKB-SubCell"/>
</dbReference>
<feature type="transmembrane region" description="Helical" evidence="8">
    <location>
        <begin position="291"/>
        <end position="315"/>
    </location>
</feature>
<keyword evidence="4" id="KW-1003">Cell membrane</keyword>
<reference evidence="9 10" key="1">
    <citation type="submission" date="2018-06" db="EMBL/GenBank/DDBJ databases">
        <authorList>
            <consortium name="Pathogen Informatics"/>
            <person name="Doyle S."/>
        </authorList>
    </citation>
    <scope>NUCLEOTIDE SEQUENCE [LARGE SCALE GENOMIC DNA]</scope>
    <source>
        <strain evidence="9 10">NCTC13028</strain>
    </source>
</reference>
<dbReference type="AlphaFoldDB" id="A0A2X2Y6G6"/>
<dbReference type="SUPFAM" id="SSF81345">
    <property type="entry name" value="ABC transporter involved in vitamin B12 uptake, BtuC"/>
    <property type="match status" value="1"/>
</dbReference>
<evidence type="ECO:0000256" key="5">
    <source>
        <dbReference type="ARBA" id="ARBA00022692"/>
    </source>
</evidence>
<evidence type="ECO:0000256" key="4">
    <source>
        <dbReference type="ARBA" id="ARBA00022475"/>
    </source>
</evidence>
<accession>A0A2X2Y6G6</accession>
<evidence type="ECO:0000256" key="3">
    <source>
        <dbReference type="ARBA" id="ARBA00022448"/>
    </source>
</evidence>
<dbReference type="RefSeq" id="WP_242976745.1">
    <property type="nucleotide sequence ID" value="NZ_UAWC01000001.1"/>
</dbReference>
<keyword evidence="6 8" id="KW-1133">Transmembrane helix</keyword>
<organism evidence="9 10">
    <name type="scientific">Clostridium cochlearium</name>
    <dbReference type="NCBI Taxonomy" id="1494"/>
    <lineage>
        <taxon>Bacteria</taxon>
        <taxon>Bacillati</taxon>
        <taxon>Bacillota</taxon>
        <taxon>Clostridia</taxon>
        <taxon>Eubacteriales</taxon>
        <taxon>Clostridiaceae</taxon>
        <taxon>Clostridium</taxon>
    </lineage>
</organism>
<dbReference type="Pfam" id="PF01032">
    <property type="entry name" value="FecCD"/>
    <property type="match status" value="1"/>
</dbReference>
<evidence type="ECO:0000256" key="7">
    <source>
        <dbReference type="ARBA" id="ARBA00023136"/>
    </source>
</evidence>
<feature type="transmembrane region" description="Helical" evidence="8">
    <location>
        <begin position="203"/>
        <end position="224"/>
    </location>
</feature>
<comment type="subcellular location">
    <subcellularLocation>
        <location evidence="1">Cell membrane</location>
        <topology evidence="1">Multi-pass membrane protein</topology>
    </subcellularLocation>
</comment>
<dbReference type="Gene3D" id="1.10.3470.10">
    <property type="entry name" value="ABC transporter involved in vitamin B12 uptake, BtuC"/>
    <property type="match status" value="1"/>
</dbReference>
<feature type="transmembrane region" description="Helical" evidence="8">
    <location>
        <begin position="249"/>
        <end position="279"/>
    </location>
</feature>
<feature type="transmembrane region" description="Helical" evidence="8">
    <location>
        <begin position="104"/>
        <end position="124"/>
    </location>
</feature>
<dbReference type="PANTHER" id="PTHR30472:SF41">
    <property type="entry name" value="TRANSPORT SYSTEM PERMEASE PROTEIN"/>
    <property type="match status" value="1"/>
</dbReference>
<gene>
    <name evidence="9" type="primary">fecD_1</name>
    <name evidence="9" type="ORF">NCTC13028_00512</name>
</gene>
<sequence length="345" mass="37496">MESMDNIQKTKSKNIILLVLLLIVTFFVFAFCIGFGSVKIDIKEVIHIIFKNEAFNPTNKDIVMDIRFPRALATLVGGAALALSGLLLQIFFKNPIVEPYVLGISSGSTLFVALIMLGGVTLGFENPSPYMLVLGAFLGALLVMMLVVAFAIKVKDIVTLLVIGIMVGYICSAVTNILIAFADKEQIYGFVMWTKGSFSGFTWNNISVLMFVGIPIIIASFFAVKPLNAFLMGEEYAKSMGVDIKKFRLIIILIASILTAVVTAFTGPVAFIGLAVPHITRLIFKTSDNRILIPGTVIIGAIVTSFCDLICRTLFAPTELSISAITSFMGAPIVIYLILKRRASL</sequence>
<keyword evidence="7 8" id="KW-0472">Membrane</keyword>
<protein>
    <submittedName>
        <fullName evidence="9">Iron ABC transporter permease</fullName>
    </submittedName>
</protein>
<feature type="transmembrane region" description="Helical" evidence="8">
    <location>
        <begin position="321"/>
        <end position="339"/>
    </location>
</feature>
<evidence type="ECO:0000256" key="8">
    <source>
        <dbReference type="SAM" id="Phobius"/>
    </source>
</evidence>
<evidence type="ECO:0000313" key="9">
    <source>
        <dbReference type="EMBL" id="SQB33519.1"/>
    </source>
</evidence>
<name>A0A2X2Y6G6_CLOCO</name>
<evidence type="ECO:0000313" key="10">
    <source>
        <dbReference type="Proteomes" id="UP000250223"/>
    </source>
</evidence>
<feature type="transmembrane region" description="Helical" evidence="8">
    <location>
        <begin position="71"/>
        <end position="92"/>
    </location>
</feature>
<evidence type="ECO:0000256" key="2">
    <source>
        <dbReference type="ARBA" id="ARBA00007935"/>
    </source>
</evidence>
<keyword evidence="3" id="KW-0813">Transport</keyword>
<feature type="transmembrane region" description="Helical" evidence="8">
    <location>
        <begin position="131"/>
        <end position="152"/>
    </location>
</feature>
<dbReference type="InterPro" id="IPR037294">
    <property type="entry name" value="ABC_BtuC-like"/>
</dbReference>
<dbReference type="InterPro" id="IPR000522">
    <property type="entry name" value="ABC_transptr_permease_BtuC"/>
</dbReference>
<proteinExistence type="inferred from homology"/>
<dbReference type="GO" id="GO:0033214">
    <property type="term" value="P:siderophore-iron import into cell"/>
    <property type="evidence" value="ECO:0007669"/>
    <property type="project" value="TreeGrafter"/>
</dbReference>
<feature type="transmembrane region" description="Helical" evidence="8">
    <location>
        <begin position="158"/>
        <end position="182"/>
    </location>
</feature>
<evidence type="ECO:0000256" key="6">
    <source>
        <dbReference type="ARBA" id="ARBA00022989"/>
    </source>
</evidence>
<dbReference type="Proteomes" id="UP000250223">
    <property type="component" value="Unassembled WGS sequence"/>
</dbReference>
<dbReference type="CDD" id="cd06550">
    <property type="entry name" value="TM_ABC_iron-siderophores_like"/>
    <property type="match status" value="1"/>
</dbReference>
<dbReference type="EMBL" id="UAWC01000001">
    <property type="protein sequence ID" value="SQB33519.1"/>
    <property type="molecule type" value="Genomic_DNA"/>
</dbReference>
<evidence type="ECO:0000256" key="1">
    <source>
        <dbReference type="ARBA" id="ARBA00004651"/>
    </source>
</evidence>
<keyword evidence="5 8" id="KW-0812">Transmembrane</keyword>
<feature type="transmembrane region" description="Helical" evidence="8">
    <location>
        <begin position="15"/>
        <end position="38"/>
    </location>
</feature>
<dbReference type="PANTHER" id="PTHR30472">
    <property type="entry name" value="FERRIC ENTEROBACTIN TRANSPORT SYSTEM PERMEASE PROTEIN"/>
    <property type="match status" value="1"/>
</dbReference>
<dbReference type="FunFam" id="1.10.3470.10:FF:000001">
    <property type="entry name" value="Vitamin B12 ABC transporter permease BtuC"/>
    <property type="match status" value="1"/>
</dbReference>
<comment type="similarity">
    <text evidence="2">Belongs to the binding-protein-dependent transport system permease family. FecCD subfamily.</text>
</comment>
<dbReference type="GO" id="GO:0022857">
    <property type="term" value="F:transmembrane transporter activity"/>
    <property type="evidence" value="ECO:0007669"/>
    <property type="project" value="InterPro"/>
</dbReference>